<evidence type="ECO:0000256" key="1">
    <source>
        <dbReference type="SAM" id="MobiDB-lite"/>
    </source>
</evidence>
<keyword evidence="3" id="KW-1185">Reference proteome</keyword>
<dbReference type="GeneID" id="18760447"/>
<dbReference type="Proteomes" id="UP000006753">
    <property type="component" value="Unassembled WGS sequence"/>
</dbReference>
<protein>
    <submittedName>
        <fullName evidence="2">Uncharacterized protein</fullName>
    </submittedName>
</protein>
<dbReference type="OrthoDB" id="3543786at2759"/>
<feature type="region of interest" description="Disordered" evidence="1">
    <location>
        <begin position="193"/>
        <end position="212"/>
    </location>
</feature>
<dbReference type="InParanoid" id="K1WH62"/>
<organism evidence="2 3">
    <name type="scientific">Marssonina brunnea f. sp. multigermtubi (strain MB_m1)</name>
    <name type="common">Marssonina leaf spot fungus</name>
    <dbReference type="NCBI Taxonomy" id="1072389"/>
    <lineage>
        <taxon>Eukaryota</taxon>
        <taxon>Fungi</taxon>
        <taxon>Dikarya</taxon>
        <taxon>Ascomycota</taxon>
        <taxon>Pezizomycotina</taxon>
        <taxon>Leotiomycetes</taxon>
        <taxon>Helotiales</taxon>
        <taxon>Drepanopezizaceae</taxon>
        <taxon>Drepanopeziza</taxon>
    </lineage>
</organism>
<dbReference type="EMBL" id="JH921437">
    <property type="protein sequence ID" value="EKD16935.1"/>
    <property type="molecule type" value="Genomic_DNA"/>
</dbReference>
<dbReference type="HOGENOM" id="CLU_1204997_0_0_1"/>
<evidence type="ECO:0000313" key="2">
    <source>
        <dbReference type="EMBL" id="EKD16935.1"/>
    </source>
</evidence>
<name>K1WH62_MARBU</name>
<evidence type="ECO:0000313" key="3">
    <source>
        <dbReference type="Proteomes" id="UP000006753"/>
    </source>
</evidence>
<dbReference type="AlphaFoldDB" id="K1WH62"/>
<proteinExistence type="predicted"/>
<reference evidence="2 3" key="1">
    <citation type="journal article" date="2012" name="BMC Genomics">
        <title>Sequencing the genome of Marssonina brunnea reveals fungus-poplar co-evolution.</title>
        <authorList>
            <person name="Zhu S."/>
            <person name="Cao Y.-Z."/>
            <person name="Jiang C."/>
            <person name="Tan B.-Y."/>
            <person name="Wang Z."/>
            <person name="Feng S."/>
            <person name="Zhang L."/>
            <person name="Su X.-H."/>
            <person name="Brejova B."/>
            <person name="Vinar T."/>
            <person name="Xu M."/>
            <person name="Wang M.-X."/>
            <person name="Zhang S.-G."/>
            <person name="Huang M.-R."/>
            <person name="Wu R."/>
            <person name="Zhou Y."/>
        </authorList>
    </citation>
    <scope>NUCLEOTIDE SEQUENCE [LARGE SCALE GENOMIC DNA]</scope>
    <source>
        <strain evidence="2 3">MB_m1</strain>
    </source>
</reference>
<sequence>MPTKPAKAMTLHSRLKRDRALEERYGQRPYMGQVYSWMMKAPCGPEFGPPVRLERIRGDSSKRRALLLGDGQMQESMGDQVCIGALDIHDRKPLEALEEALDWFPVERHNVVLTVAFIKATAVPFERRSPREHAVVALYSHSGLSLDVVMKFEDGKATLAELERAPRLPEIHSRSRSESEKADLPVRRDFEQGACASGSKQPRPGSGRPLKNAQGFGDIGLICIPIPGRC</sequence>
<gene>
    <name evidence="2" type="ORF">MBM_04512</name>
</gene>
<dbReference type="KEGG" id="mbe:MBM_04512"/>
<accession>K1WH62</accession>